<dbReference type="SUPFAM" id="SSF48208">
    <property type="entry name" value="Six-hairpin glycosidases"/>
    <property type="match status" value="1"/>
</dbReference>
<organism evidence="1 2">
    <name type="scientific">Pedobacter ureilyticus</name>
    <dbReference type="NCBI Taxonomy" id="1393051"/>
    <lineage>
        <taxon>Bacteria</taxon>
        <taxon>Pseudomonadati</taxon>
        <taxon>Bacteroidota</taxon>
        <taxon>Sphingobacteriia</taxon>
        <taxon>Sphingobacteriales</taxon>
        <taxon>Sphingobacteriaceae</taxon>
        <taxon>Pedobacter</taxon>
    </lineage>
</organism>
<gene>
    <name evidence="1" type="ORF">E6A44_012885</name>
</gene>
<sequence length="732" mass="82795">MTTALSAWAVQAVGELPTLKTIVLTQNKDFNLEVRLGKHALWLIYHWPNGIKSTFSTFYSAVGELIQNEMRHEKGKTFFTLSSAEATYQVEIIQPSTEEPLLRWTTTLISKVPLLIPFSPKDIINFTSDWQPLATGQVYTHQVGNRSGILFYGLNKPATGSVFYFQNLSSLNTYFEDTETAGSDLVGGNWPEIGFSLPSTGTQPLTPNQPYIISDAIVSFSTDTLKTDRDVCEHYLTQLAKIYPAIKKEEPSYHNWLDIVNKGLTGLANHSGCWTFADGHHYLNAYVSDYDTPSEIMVQLAVLLPLIEYKEWSGDKSNEMIEKLKAGLPAFYKKDMGTIVRWLPKLEKQLDHSEEQKKPNVMDSWYLYHPLMNLARLAKKGDNDAMDLLMKSIDFAINVAKTFDYQWPVFYQMETLKVIKAETAEGEGGELDVPGSYADLMLKMWEISKERKYLTEAKRAVKKLEGLGFSSFYQANNTAYGAVALLKLFKETNDQKYLKMSYVSLAGIFNNVQLWEMNYGLGKNFSTFFSVFPLKDAPYTAAYEEQEVYSALNEYLMEAQGVDILPAVRLLIAEFIKYIPSRLQAYYPPLLPKEMLSEEPRTGEIDPNLWVAIEDLQDGREPSGQVGQEVYGAGVAFGIVPRQYFKLNADLTVFIGYPVESCKKKGSSAEFKIGGDERLSCNVVIEVNSQNNYNFTATTASGERLEIVAANRKQAFKVYGNQRFVFRWSKSK</sequence>
<protein>
    <submittedName>
        <fullName evidence="1">Uncharacterized protein</fullName>
    </submittedName>
</protein>
<evidence type="ECO:0000313" key="1">
    <source>
        <dbReference type="EMBL" id="MFN0256477.1"/>
    </source>
</evidence>
<comment type="caution">
    <text evidence="1">The sequence shown here is derived from an EMBL/GenBank/DDBJ whole genome shotgun (WGS) entry which is preliminary data.</text>
</comment>
<dbReference type="EMBL" id="SSHJ02000007">
    <property type="protein sequence ID" value="MFN0256477.1"/>
    <property type="molecule type" value="Genomic_DNA"/>
</dbReference>
<dbReference type="Proteomes" id="UP001517247">
    <property type="component" value="Unassembled WGS sequence"/>
</dbReference>
<name>A0ABW9J9B5_9SPHI</name>
<dbReference type="RefSeq" id="WP_138723580.1">
    <property type="nucleotide sequence ID" value="NZ_SSHJ02000007.1"/>
</dbReference>
<keyword evidence="2" id="KW-1185">Reference proteome</keyword>
<accession>A0ABW9J9B5</accession>
<reference evidence="1 2" key="1">
    <citation type="submission" date="2024-12" db="EMBL/GenBank/DDBJ databases">
        <authorList>
            <person name="Hu S."/>
        </authorList>
    </citation>
    <scope>NUCLEOTIDE SEQUENCE [LARGE SCALE GENOMIC DNA]</scope>
    <source>
        <strain evidence="1 2">THG-T11</strain>
    </source>
</reference>
<proteinExistence type="predicted"/>
<evidence type="ECO:0000313" key="2">
    <source>
        <dbReference type="Proteomes" id="UP001517247"/>
    </source>
</evidence>
<dbReference type="InterPro" id="IPR008928">
    <property type="entry name" value="6-hairpin_glycosidase_sf"/>
</dbReference>